<evidence type="ECO:0000256" key="1">
    <source>
        <dbReference type="ARBA" id="ARBA00022676"/>
    </source>
</evidence>
<dbReference type="RefSeq" id="WP_109280433.1">
    <property type="nucleotide sequence ID" value="NZ_JBFAUK010000005.1"/>
</dbReference>
<accession>A0ABV3JVP9</accession>
<proteinExistence type="predicted"/>
<dbReference type="Gene3D" id="3.40.50.2000">
    <property type="entry name" value="Glycogen Phosphorylase B"/>
    <property type="match status" value="2"/>
</dbReference>
<sequence>MRIVQLANFYAPASGGLRTTLDALGRGYTAAGHQRVLVVPGPGHARVWDRENGLRLTLPGVRAGGGYRLLLSRTAVRRLLDRLAPDSLEVSDKLTLVHTAHWARQRGVRSVLFSHERLDAILAPRLPARLPLGTAAGAWNRRLAAAFDAVVVTSAFARAEFDRVPAERVHRVPLGVDLSLFAPRPGARIPSGAVRLVHCGRLSAEKSPWLAVETLRELLRRGVEARLHILGDGPQRRRLERGAAGLPVRFLGHLADRRTVAAITAAADVALAPCPVESFGLSALEALACGTPVVTADRGAARELLAPGAGVAVPASPAALADGVAMVLARPERQRRTAARRRAEEFPWPATVSRMLAVHSGQPPSA</sequence>
<dbReference type="InterPro" id="IPR028098">
    <property type="entry name" value="Glyco_trans_4-like_N"/>
</dbReference>
<evidence type="ECO:0000313" key="5">
    <source>
        <dbReference type="Proteomes" id="UP001552594"/>
    </source>
</evidence>
<dbReference type="PANTHER" id="PTHR45947">
    <property type="entry name" value="SULFOQUINOVOSYL TRANSFERASE SQD2"/>
    <property type="match status" value="1"/>
</dbReference>
<keyword evidence="2 4" id="KW-0808">Transferase</keyword>
<name>A0ABV3JVP9_STRON</name>
<dbReference type="Pfam" id="PF13692">
    <property type="entry name" value="Glyco_trans_1_4"/>
    <property type="match status" value="1"/>
</dbReference>
<dbReference type="EMBL" id="JBFAUK010000005">
    <property type="protein sequence ID" value="MEV5506748.1"/>
    <property type="molecule type" value="Genomic_DNA"/>
</dbReference>
<reference evidence="4 5" key="1">
    <citation type="submission" date="2024-06" db="EMBL/GenBank/DDBJ databases">
        <title>The Natural Products Discovery Center: Release of the First 8490 Sequenced Strains for Exploring Actinobacteria Biosynthetic Diversity.</title>
        <authorList>
            <person name="Kalkreuter E."/>
            <person name="Kautsar S.A."/>
            <person name="Yang D."/>
            <person name="Bader C.D."/>
            <person name="Teijaro C.N."/>
            <person name="Fluegel L."/>
            <person name="Davis C.M."/>
            <person name="Simpson J.R."/>
            <person name="Lauterbach L."/>
            <person name="Steele A.D."/>
            <person name="Gui C."/>
            <person name="Meng S."/>
            <person name="Li G."/>
            <person name="Viehrig K."/>
            <person name="Ye F."/>
            <person name="Su P."/>
            <person name="Kiefer A.F."/>
            <person name="Nichols A."/>
            <person name="Cepeda A.J."/>
            <person name="Yan W."/>
            <person name="Fan B."/>
            <person name="Jiang Y."/>
            <person name="Adhikari A."/>
            <person name="Zheng C.-J."/>
            <person name="Schuster L."/>
            <person name="Cowan T.M."/>
            <person name="Smanski M.J."/>
            <person name="Chevrette M.G."/>
            <person name="De Carvalho L.P.S."/>
            <person name="Shen B."/>
        </authorList>
    </citation>
    <scope>NUCLEOTIDE SEQUENCE [LARGE SCALE GENOMIC DNA]</scope>
    <source>
        <strain evidence="4 5">NPDC052347</strain>
    </source>
</reference>
<dbReference type="PANTHER" id="PTHR45947:SF3">
    <property type="entry name" value="SULFOQUINOVOSYL TRANSFERASE SQD2"/>
    <property type="match status" value="1"/>
</dbReference>
<dbReference type="SUPFAM" id="SSF53756">
    <property type="entry name" value="UDP-Glycosyltransferase/glycogen phosphorylase"/>
    <property type="match status" value="1"/>
</dbReference>
<dbReference type="InterPro" id="IPR050194">
    <property type="entry name" value="Glycosyltransferase_grp1"/>
</dbReference>
<dbReference type="EC" id="2.4.-.-" evidence="4"/>
<feature type="domain" description="Glycosyltransferase subfamily 4-like N-terminal" evidence="3">
    <location>
        <begin position="15"/>
        <end position="179"/>
    </location>
</feature>
<evidence type="ECO:0000256" key="2">
    <source>
        <dbReference type="ARBA" id="ARBA00022679"/>
    </source>
</evidence>
<evidence type="ECO:0000313" key="4">
    <source>
        <dbReference type="EMBL" id="MEV5506748.1"/>
    </source>
</evidence>
<gene>
    <name evidence="4" type="ORF">AB0L16_09745</name>
</gene>
<evidence type="ECO:0000259" key="3">
    <source>
        <dbReference type="Pfam" id="PF13439"/>
    </source>
</evidence>
<dbReference type="GO" id="GO:0016757">
    <property type="term" value="F:glycosyltransferase activity"/>
    <property type="evidence" value="ECO:0007669"/>
    <property type="project" value="UniProtKB-KW"/>
</dbReference>
<comment type="caution">
    <text evidence="4">The sequence shown here is derived from an EMBL/GenBank/DDBJ whole genome shotgun (WGS) entry which is preliminary data.</text>
</comment>
<organism evidence="4 5">
    <name type="scientific">Streptomyces orinoci</name>
    <name type="common">Streptoverticillium orinoci</name>
    <dbReference type="NCBI Taxonomy" id="67339"/>
    <lineage>
        <taxon>Bacteria</taxon>
        <taxon>Bacillati</taxon>
        <taxon>Actinomycetota</taxon>
        <taxon>Actinomycetes</taxon>
        <taxon>Kitasatosporales</taxon>
        <taxon>Streptomycetaceae</taxon>
        <taxon>Streptomyces</taxon>
    </lineage>
</organism>
<protein>
    <submittedName>
        <fullName evidence="4">Glycosyltransferase</fullName>
        <ecNumber evidence="4">2.4.-.-</ecNumber>
    </submittedName>
</protein>
<keyword evidence="5" id="KW-1185">Reference proteome</keyword>
<dbReference type="Proteomes" id="UP001552594">
    <property type="component" value="Unassembled WGS sequence"/>
</dbReference>
<dbReference type="Pfam" id="PF13439">
    <property type="entry name" value="Glyco_transf_4"/>
    <property type="match status" value="1"/>
</dbReference>
<keyword evidence="1 4" id="KW-0328">Glycosyltransferase</keyword>